<accession>A0ABS3Z3C7</accession>
<evidence type="ECO:0000256" key="1">
    <source>
        <dbReference type="ARBA" id="ARBA00023015"/>
    </source>
</evidence>
<dbReference type="PROSITE" id="PS00519">
    <property type="entry name" value="HTH_ASNC_1"/>
    <property type="match status" value="1"/>
</dbReference>
<dbReference type="Pfam" id="PF01037">
    <property type="entry name" value="AsnC_trans_reg"/>
    <property type="match status" value="1"/>
</dbReference>
<dbReference type="SMART" id="SM00344">
    <property type="entry name" value="HTH_ASNC"/>
    <property type="match status" value="1"/>
</dbReference>
<dbReference type="Pfam" id="PF13412">
    <property type="entry name" value="HTH_24"/>
    <property type="match status" value="1"/>
</dbReference>
<dbReference type="InterPro" id="IPR011008">
    <property type="entry name" value="Dimeric_a/b-barrel"/>
</dbReference>
<dbReference type="PANTHER" id="PTHR30154">
    <property type="entry name" value="LEUCINE-RESPONSIVE REGULATORY PROTEIN"/>
    <property type="match status" value="1"/>
</dbReference>
<dbReference type="EMBL" id="JAGHKO010000011">
    <property type="protein sequence ID" value="MBO9204237.1"/>
    <property type="molecule type" value="Genomic_DNA"/>
</dbReference>
<dbReference type="InterPro" id="IPR019888">
    <property type="entry name" value="Tscrpt_reg_AsnC-like"/>
</dbReference>
<dbReference type="SUPFAM" id="SSF54909">
    <property type="entry name" value="Dimeric alpha+beta barrel"/>
    <property type="match status" value="1"/>
</dbReference>
<keyword evidence="3" id="KW-0804">Transcription</keyword>
<comment type="caution">
    <text evidence="5">The sequence shown here is derived from an EMBL/GenBank/DDBJ whole genome shotgun (WGS) entry which is preliminary data.</text>
</comment>
<dbReference type="InterPro" id="IPR019885">
    <property type="entry name" value="Tscrpt_reg_HTH_AsnC-type_CS"/>
</dbReference>
<keyword evidence="6" id="KW-1185">Reference proteome</keyword>
<dbReference type="PANTHER" id="PTHR30154:SF34">
    <property type="entry name" value="TRANSCRIPTIONAL REGULATOR AZLB"/>
    <property type="match status" value="1"/>
</dbReference>
<dbReference type="CDD" id="cd00090">
    <property type="entry name" value="HTH_ARSR"/>
    <property type="match status" value="1"/>
</dbReference>
<evidence type="ECO:0000313" key="5">
    <source>
        <dbReference type="EMBL" id="MBO9204237.1"/>
    </source>
</evidence>
<organism evidence="5 6">
    <name type="scientific">Niastella soli</name>
    <dbReference type="NCBI Taxonomy" id="2821487"/>
    <lineage>
        <taxon>Bacteria</taxon>
        <taxon>Pseudomonadati</taxon>
        <taxon>Bacteroidota</taxon>
        <taxon>Chitinophagia</taxon>
        <taxon>Chitinophagales</taxon>
        <taxon>Chitinophagaceae</taxon>
        <taxon>Niastella</taxon>
    </lineage>
</organism>
<feature type="domain" description="HTH asnC-type" evidence="4">
    <location>
        <begin position="2"/>
        <end position="63"/>
    </location>
</feature>
<dbReference type="RefSeq" id="WP_209142606.1">
    <property type="nucleotide sequence ID" value="NZ_JAGHKO010000011.1"/>
</dbReference>
<dbReference type="InterPro" id="IPR019887">
    <property type="entry name" value="Tscrpt_reg_AsnC/Lrp_C"/>
</dbReference>
<evidence type="ECO:0000256" key="2">
    <source>
        <dbReference type="ARBA" id="ARBA00023125"/>
    </source>
</evidence>
<dbReference type="PRINTS" id="PR00033">
    <property type="entry name" value="HTHASNC"/>
</dbReference>
<dbReference type="PROSITE" id="PS50956">
    <property type="entry name" value="HTH_ASNC_2"/>
    <property type="match status" value="1"/>
</dbReference>
<dbReference type="InterPro" id="IPR000485">
    <property type="entry name" value="AsnC-type_HTH_dom"/>
</dbReference>
<keyword evidence="2" id="KW-0238">DNA-binding</keyword>
<evidence type="ECO:0000259" key="4">
    <source>
        <dbReference type="PROSITE" id="PS50956"/>
    </source>
</evidence>
<dbReference type="Proteomes" id="UP000677244">
    <property type="component" value="Unassembled WGS sequence"/>
</dbReference>
<evidence type="ECO:0000313" key="6">
    <source>
        <dbReference type="Proteomes" id="UP000677244"/>
    </source>
</evidence>
<name>A0ABS3Z3C7_9BACT</name>
<dbReference type="Gene3D" id="3.30.70.920">
    <property type="match status" value="1"/>
</dbReference>
<reference evidence="5 6" key="1">
    <citation type="submission" date="2021-03" db="EMBL/GenBank/DDBJ databases">
        <title>Assistant Professor.</title>
        <authorList>
            <person name="Huq M.A."/>
        </authorList>
    </citation>
    <scope>NUCLEOTIDE SEQUENCE [LARGE SCALE GENOMIC DNA]</scope>
    <source>
        <strain evidence="5 6">MAH-29</strain>
    </source>
</reference>
<keyword evidence="1" id="KW-0805">Transcription regulation</keyword>
<sequence length="149" mass="17138">MMDRYDSRILQLLVENARITGADIARKINLSLPAVTERLRKLDRSGYIEKYTIKVNRQQVNLQLLAFIQVWIDHTKTGSVKENLIALNEVLECHHTAGDHDLLLKVLVKDTLALEELLVKKIKSIKAITRTNTTIILNTYKEEVNTKNF</sequence>
<gene>
    <name evidence="5" type="ORF">J7I42_28375</name>
</gene>
<proteinExistence type="predicted"/>
<dbReference type="InterPro" id="IPR011991">
    <property type="entry name" value="ArsR-like_HTH"/>
</dbReference>
<dbReference type="InterPro" id="IPR036388">
    <property type="entry name" value="WH-like_DNA-bd_sf"/>
</dbReference>
<dbReference type="InterPro" id="IPR036390">
    <property type="entry name" value="WH_DNA-bd_sf"/>
</dbReference>
<dbReference type="Gene3D" id="1.10.10.10">
    <property type="entry name" value="Winged helix-like DNA-binding domain superfamily/Winged helix DNA-binding domain"/>
    <property type="match status" value="1"/>
</dbReference>
<evidence type="ECO:0000256" key="3">
    <source>
        <dbReference type="ARBA" id="ARBA00023163"/>
    </source>
</evidence>
<protein>
    <submittedName>
        <fullName evidence="5">Lrp/AsnC family transcriptional regulator</fullName>
    </submittedName>
</protein>
<dbReference type="SUPFAM" id="SSF46785">
    <property type="entry name" value="Winged helix' DNA-binding domain"/>
    <property type="match status" value="1"/>
</dbReference>